<comment type="caution">
    <text evidence="2">The sequence shown here is derived from an EMBL/GenBank/DDBJ whole genome shotgun (WGS) entry which is preliminary data.</text>
</comment>
<feature type="transmembrane region" description="Helical" evidence="1">
    <location>
        <begin position="276"/>
        <end position="302"/>
    </location>
</feature>
<accession>A0ABU3ICF1</accession>
<feature type="transmembrane region" description="Helical" evidence="1">
    <location>
        <begin position="358"/>
        <end position="376"/>
    </location>
</feature>
<feature type="transmembrane region" description="Helical" evidence="1">
    <location>
        <begin position="382"/>
        <end position="401"/>
    </location>
</feature>
<feature type="transmembrane region" description="Helical" evidence="1">
    <location>
        <begin position="12"/>
        <end position="30"/>
    </location>
</feature>
<name>A0ABU3ICF1_9ACTO</name>
<keyword evidence="3" id="KW-1185">Reference proteome</keyword>
<protein>
    <recommendedName>
        <fullName evidence="4">Beta-carotene 15,15'-monooxygenase</fullName>
    </recommendedName>
</protein>
<feature type="transmembrane region" description="Helical" evidence="1">
    <location>
        <begin position="80"/>
        <end position="97"/>
    </location>
</feature>
<organism evidence="2 3">
    <name type="scientific">Gleimia hominis</name>
    <dbReference type="NCBI Taxonomy" id="595468"/>
    <lineage>
        <taxon>Bacteria</taxon>
        <taxon>Bacillati</taxon>
        <taxon>Actinomycetota</taxon>
        <taxon>Actinomycetes</taxon>
        <taxon>Actinomycetales</taxon>
        <taxon>Actinomycetaceae</taxon>
        <taxon>Gleimia</taxon>
    </lineage>
</organism>
<reference evidence="2 3" key="1">
    <citation type="submission" date="2023-06" db="EMBL/GenBank/DDBJ databases">
        <title>Draft genome sequence of Gleimia hominis type strain CCUG 57540T.</title>
        <authorList>
            <person name="Salva-Serra F."/>
            <person name="Cardew S."/>
            <person name="Jensie Markopoulos S."/>
            <person name="Ohlen M."/>
            <person name="Inganas E."/>
            <person name="Svensson-Stadler L."/>
            <person name="Moore E.R.B."/>
        </authorList>
    </citation>
    <scope>NUCLEOTIDE SEQUENCE [LARGE SCALE GENOMIC DNA]</scope>
    <source>
        <strain evidence="2 3">CCUG 57540</strain>
    </source>
</reference>
<feature type="transmembrane region" description="Helical" evidence="1">
    <location>
        <begin position="181"/>
        <end position="207"/>
    </location>
</feature>
<sequence>MRHTKAHVVSRHILSAWVVFALIILVVNVTDNAHWLGQPWWVSVHTVTLGLIGTSILTWSWHFAAALLRFGDRGDAGQTTRLICFTVGAVVLMGAMFTHAFRFALLGGVVILGAVCWHAAALAVAFLKAPFRSKFAVLAAYYIFACFFLIVGIGLAFFAVWDMLGSPPSRVSAWREAATSAHALVNVTGFIGLTLLGTLVTLGPTIFRTRMDPSAAQSAKLALPLLVMCIFGVGVAALFQSPEAMCLAVGLYSLCALLVLVPVFKVGWGKRPGDFAALSLVCGLAWVVAGFVAIAVGTVLALRAGGLRPLMQTPLTIVLMGVVQIVLAAMSYLFPVLIGGGPRCVKTALRYINSYREVRLFILNASGVAALLLPAGGSALGWALAGLALLWSFVVLIHASVRQALLRRNHAAA</sequence>
<evidence type="ECO:0000313" key="3">
    <source>
        <dbReference type="Proteomes" id="UP001247542"/>
    </source>
</evidence>
<dbReference type="Proteomes" id="UP001247542">
    <property type="component" value="Unassembled WGS sequence"/>
</dbReference>
<keyword evidence="1" id="KW-0472">Membrane</keyword>
<keyword evidence="1" id="KW-1133">Transmembrane helix</keyword>
<gene>
    <name evidence="2" type="ORF">QS713_08300</name>
</gene>
<proteinExistence type="predicted"/>
<feature type="transmembrane region" description="Helical" evidence="1">
    <location>
        <begin position="314"/>
        <end position="338"/>
    </location>
</feature>
<feature type="transmembrane region" description="Helical" evidence="1">
    <location>
        <begin position="139"/>
        <end position="161"/>
    </location>
</feature>
<feature type="transmembrane region" description="Helical" evidence="1">
    <location>
        <begin position="219"/>
        <end position="239"/>
    </location>
</feature>
<dbReference type="RefSeq" id="WP_313274404.1">
    <property type="nucleotide sequence ID" value="NZ_JASXSX010000005.1"/>
</dbReference>
<dbReference type="EMBL" id="JASXSX010000005">
    <property type="protein sequence ID" value="MDT3768056.1"/>
    <property type="molecule type" value="Genomic_DNA"/>
</dbReference>
<feature type="transmembrane region" description="Helical" evidence="1">
    <location>
        <begin position="103"/>
        <end position="127"/>
    </location>
</feature>
<keyword evidence="1" id="KW-0812">Transmembrane</keyword>
<evidence type="ECO:0008006" key="4">
    <source>
        <dbReference type="Google" id="ProtNLM"/>
    </source>
</evidence>
<feature type="transmembrane region" description="Helical" evidence="1">
    <location>
        <begin position="42"/>
        <end position="68"/>
    </location>
</feature>
<evidence type="ECO:0000256" key="1">
    <source>
        <dbReference type="SAM" id="Phobius"/>
    </source>
</evidence>
<feature type="transmembrane region" description="Helical" evidence="1">
    <location>
        <begin position="245"/>
        <end position="264"/>
    </location>
</feature>
<evidence type="ECO:0000313" key="2">
    <source>
        <dbReference type="EMBL" id="MDT3768056.1"/>
    </source>
</evidence>